<dbReference type="RefSeq" id="WP_087070920.1">
    <property type="nucleotide sequence ID" value="NZ_CAUPFC010000001.1"/>
</dbReference>
<dbReference type="Gene3D" id="3.100.10.20">
    <property type="entry name" value="CRISPR-associated endonuclease Cas1, N-terminal domain"/>
    <property type="match status" value="1"/>
</dbReference>
<organism evidence="9 12">
    <name type="scientific">Actinotignum timonense</name>
    <dbReference type="NCBI Taxonomy" id="1870995"/>
    <lineage>
        <taxon>Bacteria</taxon>
        <taxon>Bacillati</taxon>
        <taxon>Actinomycetota</taxon>
        <taxon>Actinomycetes</taxon>
        <taxon>Actinomycetales</taxon>
        <taxon>Actinomycetaceae</taxon>
        <taxon>Actinotignum</taxon>
    </lineage>
</organism>
<keyword evidence="2 8" id="KW-0479">Metal-binding</keyword>
<name>A0AAW9HD58_9ACTO</name>
<dbReference type="InterPro" id="IPR042211">
    <property type="entry name" value="CRISPR-assoc_Cas1_N"/>
</dbReference>
<dbReference type="GO" id="GO:0004520">
    <property type="term" value="F:DNA endonuclease activity"/>
    <property type="evidence" value="ECO:0007669"/>
    <property type="project" value="InterPro"/>
</dbReference>
<keyword evidence="11" id="KW-1185">Reference proteome</keyword>
<dbReference type="EC" id="3.1.-.-" evidence="8"/>
<accession>A0AAW9HD58</accession>
<dbReference type="InterPro" id="IPR019851">
    <property type="entry name" value="CRISPR-assoc_Cas1_ECOLI"/>
</dbReference>
<feature type="binding site" evidence="8">
    <location>
        <position position="225"/>
    </location>
    <ligand>
        <name>Mn(2+)</name>
        <dbReference type="ChEBI" id="CHEBI:29035"/>
    </ligand>
</feature>
<dbReference type="NCBIfam" id="TIGR00287">
    <property type="entry name" value="cas1"/>
    <property type="match status" value="1"/>
</dbReference>
<proteinExistence type="inferred from homology"/>
<feature type="binding site" evidence="8">
    <location>
        <position position="238"/>
    </location>
    <ligand>
        <name>Mn(2+)</name>
        <dbReference type="ChEBI" id="CHEBI:29035"/>
    </ligand>
</feature>
<comment type="subunit">
    <text evidence="8">Homodimer, forms a heterotetramer with a Cas2 homodimer.</text>
</comment>
<keyword evidence="7 8" id="KW-0238">DNA-binding</keyword>
<comment type="function">
    <text evidence="8">CRISPR (clustered regularly interspaced short palindromic repeat), is an adaptive immune system that provides protection against mobile genetic elements (viruses, transposable elements and conjugative plasmids). CRISPR clusters contain spacers, sequences complementary to antecedent mobile elements, and target invading nucleic acids. CRISPR clusters are transcribed and processed into CRISPR RNA (crRNA). Acts as a dsDNA endonuclease. Involved in the integration of spacer DNA into the CRISPR cassette.</text>
</comment>
<feature type="binding site" evidence="8">
    <location>
        <position position="163"/>
    </location>
    <ligand>
        <name>Mn(2+)</name>
        <dbReference type="ChEBI" id="CHEBI:29035"/>
    </ligand>
</feature>
<keyword evidence="8" id="KW-0464">Manganese</keyword>
<evidence type="ECO:0000313" key="12">
    <source>
        <dbReference type="Proteomes" id="UP001288320"/>
    </source>
</evidence>
<dbReference type="EMBL" id="JAWNFV010000001">
    <property type="protein sequence ID" value="MDY5139724.1"/>
    <property type="molecule type" value="Genomic_DNA"/>
</dbReference>
<dbReference type="Gene3D" id="1.20.120.920">
    <property type="entry name" value="CRISPR-associated endonuclease Cas1, C-terminal domain"/>
    <property type="match status" value="1"/>
</dbReference>
<evidence type="ECO:0000256" key="3">
    <source>
        <dbReference type="ARBA" id="ARBA00022759"/>
    </source>
</evidence>
<dbReference type="Proteomes" id="UP001288320">
    <property type="component" value="Unassembled WGS sequence"/>
</dbReference>
<dbReference type="Proteomes" id="UP001284901">
    <property type="component" value="Unassembled WGS sequence"/>
</dbReference>
<comment type="caution">
    <text evidence="9">The sequence shown here is derived from an EMBL/GenBank/DDBJ whole genome shotgun (WGS) entry which is preliminary data.</text>
</comment>
<sequence length="314" mass="33576">MAYSDEALAFRTIKASEQVRLEDRVSFLYLEYAQIRQSRTGVVAYDAGREGKSGSLEGTRARAIQLPVAGLAVLTLGPGTSISSAALTSCARAGTTVLITGGGGVPLYTHATPLTSSARWAIAQARLVSNEARQREAALVLYKKQLGVENAPGSSIATMRGLEGQFMRNTYRTMAMKYGTGRFTRDTSSDDPVNAGLNLANSILYGCAASVCAALGINPALGIIHRGDARSLLFDLADLYKPSVTIPLVFAAAREEDPMTAVRKAVRRAIVDHQVLPDMLATIMDILQPFLPARDDDRLISGNNVEVSGHIQYG</sequence>
<dbReference type="InterPro" id="IPR002729">
    <property type="entry name" value="CRISPR-assoc_Cas1"/>
</dbReference>
<dbReference type="GeneID" id="92814002"/>
<evidence type="ECO:0000256" key="4">
    <source>
        <dbReference type="ARBA" id="ARBA00022801"/>
    </source>
</evidence>
<gene>
    <name evidence="9" type="primary">cas1e</name>
    <name evidence="8" type="synonym">cas1</name>
    <name evidence="9" type="ORF">R6G74_00125</name>
    <name evidence="10" type="ORF">R6P33_00785</name>
</gene>
<evidence type="ECO:0000256" key="5">
    <source>
        <dbReference type="ARBA" id="ARBA00022842"/>
    </source>
</evidence>
<evidence type="ECO:0000313" key="9">
    <source>
        <dbReference type="EMBL" id="MDY5139724.1"/>
    </source>
</evidence>
<dbReference type="GO" id="GO:0003677">
    <property type="term" value="F:DNA binding"/>
    <property type="evidence" value="ECO:0007669"/>
    <property type="project" value="UniProtKB-KW"/>
</dbReference>
<evidence type="ECO:0000313" key="11">
    <source>
        <dbReference type="Proteomes" id="UP001284901"/>
    </source>
</evidence>
<dbReference type="GO" id="GO:0051607">
    <property type="term" value="P:defense response to virus"/>
    <property type="evidence" value="ECO:0007669"/>
    <property type="project" value="UniProtKB-UniRule"/>
</dbReference>
<keyword evidence="1 8" id="KW-0540">Nuclease</keyword>
<comment type="similarity">
    <text evidence="8">Belongs to the CRISPR-associated endonuclease Cas1 family.</text>
</comment>
<dbReference type="InterPro" id="IPR042206">
    <property type="entry name" value="CRISPR-assoc_Cas1_C"/>
</dbReference>
<evidence type="ECO:0000256" key="7">
    <source>
        <dbReference type="ARBA" id="ARBA00023125"/>
    </source>
</evidence>
<dbReference type="GO" id="GO:0046872">
    <property type="term" value="F:metal ion binding"/>
    <property type="evidence" value="ECO:0007669"/>
    <property type="project" value="UniProtKB-UniRule"/>
</dbReference>
<dbReference type="AlphaFoldDB" id="A0AAW9HD58"/>
<dbReference type="NCBIfam" id="TIGR03638">
    <property type="entry name" value="cas1_ECOLI"/>
    <property type="match status" value="1"/>
</dbReference>
<dbReference type="GO" id="GO:0043571">
    <property type="term" value="P:maintenance of CRISPR repeat elements"/>
    <property type="evidence" value="ECO:0007669"/>
    <property type="project" value="UniProtKB-UniRule"/>
</dbReference>
<dbReference type="InterPro" id="IPR050646">
    <property type="entry name" value="Cas1"/>
</dbReference>
<dbReference type="HAMAP" id="MF_01470">
    <property type="entry name" value="Cas1"/>
    <property type="match status" value="1"/>
</dbReference>
<protein>
    <recommendedName>
        <fullName evidence="8">CRISPR-associated endonuclease Cas1</fullName>
        <ecNumber evidence="8">3.1.-.-</ecNumber>
    </recommendedName>
</protein>
<evidence type="ECO:0000256" key="2">
    <source>
        <dbReference type="ARBA" id="ARBA00022723"/>
    </source>
</evidence>
<dbReference type="EMBL" id="JAWNFY010000002">
    <property type="protein sequence ID" value="MDY5145556.1"/>
    <property type="molecule type" value="Genomic_DNA"/>
</dbReference>
<evidence type="ECO:0000256" key="1">
    <source>
        <dbReference type="ARBA" id="ARBA00022722"/>
    </source>
</evidence>
<reference evidence="9 11" key="1">
    <citation type="submission" date="2023-10" db="EMBL/GenBank/DDBJ databases">
        <title>Whole Genome based description of the genera Actinobaculum and Actinotignum reveals a complex phylogenetic relationship within the species included in the genus Actinotignum.</title>
        <authorList>
            <person name="Jensen C.S."/>
            <person name="Dargis R."/>
            <person name="Kemp M."/>
            <person name="Christensen J.J."/>
        </authorList>
    </citation>
    <scope>NUCLEOTIDE SEQUENCE</scope>
    <source>
        <strain evidence="10 11">SLA_B089</strain>
        <strain evidence="9">SLA_B245</strain>
    </source>
</reference>
<keyword evidence="6 8" id="KW-0051">Antiviral defense</keyword>
<evidence type="ECO:0000313" key="10">
    <source>
        <dbReference type="EMBL" id="MDY5145556.1"/>
    </source>
</evidence>
<evidence type="ECO:0000256" key="8">
    <source>
        <dbReference type="HAMAP-Rule" id="MF_01470"/>
    </source>
</evidence>
<comment type="cofactor">
    <cofactor evidence="8">
        <name>Mg(2+)</name>
        <dbReference type="ChEBI" id="CHEBI:18420"/>
    </cofactor>
    <cofactor evidence="8">
        <name>Mn(2+)</name>
        <dbReference type="ChEBI" id="CHEBI:29035"/>
    </cofactor>
</comment>
<keyword evidence="4 8" id="KW-0378">Hydrolase</keyword>
<keyword evidence="3 8" id="KW-0255">Endonuclease</keyword>
<dbReference type="PANTHER" id="PTHR34353:SF3">
    <property type="entry name" value="CRISPR-ASSOCIATED ENDONUCLEASE CAS1"/>
    <property type="match status" value="1"/>
</dbReference>
<dbReference type="PANTHER" id="PTHR34353">
    <property type="entry name" value="CRISPR-ASSOCIATED ENDONUCLEASE CAS1 1"/>
    <property type="match status" value="1"/>
</dbReference>
<dbReference type="GO" id="GO:0016787">
    <property type="term" value="F:hydrolase activity"/>
    <property type="evidence" value="ECO:0007669"/>
    <property type="project" value="UniProtKB-KW"/>
</dbReference>
<keyword evidence="5 8" id="KW-0460">Magnesium</keyword>
<evidence type="ECO:0000256" key="6">
    <source>
        <dbReference type="ARBA" id="ARBA00023118"/>
    </source>
</evidence>
<dbReference type="Pfam" id="PF01867">
    <property type="entry name" value="Cas_Cas1"/>
    <property type="match status" value="1"/>
</dbReference>